<evidence type="ECO:0000313" key="1">
    <source>
        <dbReference type="EMBL" id="SEH17599.1"/>
    </source>
</evidence>
<keyword evidence="2" id="KW-1185">Reference proteome</keyword>
<dbReference type="Proteomes" id="UP000199112">
    <property type="component" value="Unassembled WGS sequence"/>
</dbReference>
<evidence type="ECO:0000313" key="2">
    <source>
        <dbReference type="Proteomes" id="UP000199112"/>
    </source>
</evidence>
<dbReference type="RefSeq" id="WP_090508034.1">
    <property type="nucleotide sequence ID" value="NZ_FNWL01000004.1"/>
</dbReference>
<sequence length="139" mass="15050">MRRLLVLAAGLFVAVAPKPFVETVERLAFENADVGHRRPWTVPMARLKGLVFCLLLVRSPTNIRALSGALAALGFVLAVLPRRALEVGLRVAYENPDDLEVKPWVLPIARVLGASYVAVAAFSRRAGTSENESVDSTGE</sequence>
<gene>
    <name evidence="1" type="ORF">SAMN04487967_3280</name>
</gene>
<proteinExistence type="predicted"/>
<organism evidence="1 2">
    <name type="scientific">Natronorubrum sediminis</name>
    <dbReference type="NCBI Taxonomy" id="640943"/>
    <lineage>
        <taxon>Archaea</taxon>
        <taxon>Methanobacteriati</taxon>
        <taxon>Methanobacteriota</taxon>
        <taxon>Stenosarchaea group</taxon>
        <taxon>Halobacteria</taxon>
        <taxon>Halobacteriales</taxon>
        <taxon>Natrialbaceae</taxon>
        <taxon>Natronorubrum</taxon>
    </lineage>
</organism>
<name>A0A1H6G3H2_9EURY</name>
<accession>A0A1H6G3H2</accession>
<dbReference type="OrthoDB" id="260081at2157"/>
<dbReference type="EMBL" id="FNWL01000004">
    <property type="protein sequence ID" value="SEH17599.1"/>
    <property type="molecule type" value="Genomic_DNA"/>
</dbReference>
<dbReference type="AlphaFoldDB" id="A0A1H6G3H2"/>
<protein>
    <submittedName>
        <fullName evidence="1">Uncharacterized protein</fullName>
    </submittedName>
</protein>
<reference evidence="2" key="1">
    <citation type="submission" date="2016-10" db="EMBL/GenBank/DDBJ databases">
        <authorList>
            <person name="Varghese N."/>
            <person name="Submissions S."/>
        </authorList>
    </citation>
    <scope>NUCLEOTIDE SEQUENCE [LARGE SCALE GENOMIC DNA]</scope>
    <source>
        <strain evidence="2">CGMCC 1.8981</strain>
    </source>
</reference>